<evidence type="ECO:0000313" key="5">
    <source>
        <dbReference type="EMBL" id="QNM08144.1"/>
    </source>
</evidence>
<dbReference type="KEGG" id="whj:H9Q79_14820"/>
<gene>
    <name evidence="5" type="ORF">H9Q79_14820</name>
</gene>
<evidence type="ECO:0000313" key="6">
    <source>
        <dbReference type="Proteomes" id="UP000515860"/>
    </source>
</evidence>
<keyword evidence="3" id="KW-0804">Transcription</keyword>
<organism evidence="5 6">
    <name type="scientific">Wansuia hejianensis</name>
    <dbReference type="NCBI Taxonomy" id="2763667"/>
    <lineage>
        <taxon>Bacteria</taxon>
        <taxon>Bacillati</taxon>
        <taxon>Bacillota</taxon>
        <taxon>Clostridia</taxon>
        <taxon>Lachnospirales</taxon>
        <taxon>Lachnospiraceae</taxon>
        <taxon>Wansuia</taxon>
    </lineage>
</organism>
<dbReference type="AlphaFoldDB" id="A0A7G9GBG2"/>
<dbReference type="InterPro" id="IPR050313">
    <property type="entry name" value="Carb_Metab_HTH_regulators"/>
</dbReference>
<dbReference type="InterPro" id="IPR037171">
    <property type="entry name" value="NagB/RpiA_transferase-like"/>
</dbReference>
<accession>A0A7G9GBG2</accession>
<dbReference type="PROSITE" id="PS00894">
    <property type="entry name" value="HTH_DEOR_1"/>
    <property type="match status" value="1"/>
</dbReference>
<dbReference type="InterPro" id="IPR036388">
    <property type="entry name" value="WH-like_DNA-bd_sf"/>
</dbReference>
<dbReference type="InterPro" id="IPR014036">
    <property type="entry name" value="DeoR-like_C"/>
</dbReference>
<dbReference type="Proteomes" id="UP000515860">
    <property type="component" value="Chromosome"/>
</dbReference>
<dbReference type="SUPFAM" id="SSF100950">
    <property type="entry name" value="NagB/RpiA/CoA transferase-like"/>
    <property type="match status" value="1"/>
</dbReference>
<feature type="domain" description="HTH deoR-type" evidence="4">
    <location>
        <begin position="8"/>
        <end position="63"/>
    </location>
</feature>
<dbReference type="Pfam" id="PF08220">
    <property type="entry name" value="HTH_DeoR"/>
    <property type="match status" value="1"/>
</dbReference>
<dbReference type="GO" id="GO:0003677">
    <property type="term" value="F:DNA binding"/>
    <property type="evidence" value="ECO:0007669"/>
    <property type="project" value="UniProtKB-KW"/>
</dbReference>
<name>A0A7G9GBG2_9FIRM</name>
<dbReference type="RefSeq" id="WP_118646407.1">
    <property type="nucleotide sequence ID" value="NZ_CP060635.1"/>
</dbReference>
<dbReference type="Pfam" id="PF00455">
    <property type="entry name" value="DeoRC"/>
    <property type="match status" value="1"/>
</dbReference>
<keyword evidence="1" id="KW-0805">Transcription regulation</keyword>
<dbReference type="InterPro" id="IPR001034">
    <property type="entry name" value="DeoR_HTH"/>
</dbReference>
<keyword evidence="2" id="KW-0238">DNA-binding</keyword>
<reference evidence="5 6" key="1">
    <citation type="submission" date="2020-08" db="EMBL/GenBank/DDBJ databases">
        <authorList>
            <person name="Liu C."/>
            <person name="Sun Q."/>
        </authorList>
    </citation>
    <scope>NUCLEOTIDE SEQUENCE [LARGE SCALE GENOMIC DNA]</scope>
    <source>
        <strain evidence="5 6">NSJ-29</strain>
    </source>
</reference>
<proteinExistence type="predicted"/>
<evidence type="ECO:0000256" key="3">
    <source>
        <dbReference type="ARBA" id="ARBA00023163"/>
    </source>
</evidence>
<protein>
    <submittedName>
        <fullName evidence="5">DeoR/GlpR transcriptional regulator</fullName>
    </submittedName>
</protein>
<evidence type="ECO:0000256" key="1">
    <source>
        <dbReference type="ARBA" id="ARBA00023015"/>
    </source>
</evidence>
<dbReference type="InterPro" id="IPR018356">
    <property type="entry name" value="Tscrpt_reg_HTH_DeoR_CS"/>
</dbReference>
<dbReference type="PANTHER" id="PTHR30363">
    <property type="entry name" value="HTH-TYPE TRANSCRIPTIONAL REGULATOR SRLR-RELATED"/>
    <property type="match status" value="1"/>
</dbReference>
<evidence type="ECO:0000256" key="2">
    <source>
        <dbReference type="ARBA" id="ARBA00023125"/>
    </source>
</evidence>
<sequence length="259" mass="28583">MNQSRSVIQDRQHKLLDYIRTNKTLSVTEASKLFNVSQLTIRRDFNFLEEKNLIIRFHGGATFNNSFSDHEIFLEEKKSLNEHIKDCIGKHVASIITEGSTVFLNSGTTTLAVLRHLNDKKVRVITNNALAPTSVWSDSIELILTGGECRNRSKSLVGGFATDVINKVYSNYCILGANGISDIGTTTSVYSETQVNEAMVNRCDGKVIIVADGSKVGKSHNFFSVPANKIDILVTDSTANADELKKTAEKGIEIITVRT</sequence>
<dbReference type="InterPro" id="IPR036390">
    <property type="entry name" value="WH_DNA-bd_sf"/>
</dbReference>
<dbReference type="EMBL" id="CP060635">
    <property type="protein sequence ID" value="QNM08144.1"/>
    <property type="molecule type" value="Genomic_DNA"/>
</dbReference>
<dbReference type="PRINTS" id="PR00037">
    <property type="entry name" value="HTHLACR"/>
</dbReference>
<dbReference type="SUPFAM" id="SSF46785">
    <property type="entry name" value="Winged helix' DNA-binding domain"/>
    <property type="match status" value="1"/>
</dbReference>
<dbReference type="Gene3D" id="3.40.50.1360">
    <property type="match status" value="1"/>
</dbReference>
<dbReference type="GO" id="GO:0003700">
    <property type="term" value="F:DNA-binding transcription factor activity"/>
    <property type="evidence" value="ECO:0007669"/>
    <property type="project" value="InterPro"/>
</dbReference>
<dbReference type="Gene3D" id="1.10.10.10">
    <property type="entry name" value="Winged helix-like DNA-binding domain superfamily/Winged helix DNA-binding domain"/>
    <property type="match status" value="1"/>
</dbReference>
<evidence type="ECO:0000259" key="4">
    <source>
        <dbReference type="PROSITE" id="PS51000"/>
    </source>
</evidence>
<keyword evidence="6" id="KW-1185">Reference proteome</keyword>
<dbReference type="PANTHER" id="PTHR30363:SF44">
    <property type="entry name" value="AGA OPERON TRANSCRIPTIONAL REPRESSOR-RELATED"/>
    <property type="match status" value="1"/>
</dbReference>
<dbReference type="SMART" id="SM00420">
    <property type="entry name" value="HTH_DEOR"/>
    <property type="match status" value="1"/>
</dbReference>
<dbReference type="SMART" id="SM01134">
    <property type="entry name" value="DeoRC"/>
    <property type="match status" value="1"/>
</dbReference>
<dbReference type="PROSITE" id="PS51000">
    <property type="entry name" value="HTH_DEOR_2"/>
    <property type="match status" value="1"/>
</dbReference>